<gene>
    <name evidence="2" type="ORF">DPRO_1320</name>
</gene>
<evidence type="ECO:0000256" key="1">
    <source>
        <dbReference type="SAM" id="SignalP"/>
    </source>
</evidence>
<sequence length="1138" mass="127858">MLFRITTLLSAVILSVVLCASSARAETYSFDSDREGWTFYGNGEGEYRPGIGADAPGSLYLSCNAGESSTVYRKLDVPPGKYLVTARIRTLDVQENRYGPLWIFYQASPKIEYASKDVSGTNAWSTIRFTIDNQKKGITFWFRLRAAGMIWIDDFTIEAYQGETAAFEMKSANLPASKVNPPGQGVRCPDCMRWHDAEARYCPVCGYENTATRSDAVASVGDERILLGFESADASTEGGTLRMTGYSTKDSTQGDQSAVVPVNRFINVDVKKLQATNWDGYDYIALDIHNPTSGNHKLSLALGDIHGSGYWNELNHYSMLAPGWNRLKFHINRYVGERGSVKVKRYLDLKHIQKAWFYIEQKDKGESGDFLVDNIRLLKAPKLSPFPSAMLFDFVKSKTHVQRGFIGVDSRVAYSPDVGFGFKDHKTWRTHDSVYADTLHRDGLFMLKGTFAVDLPNGKYVVQLVPNGLGYWNEHFWTERRVSVEGNVLLDEEREDVESYLKDHLRFENVTPTPDDNPFDLYLKKIFKPYTAEVTVSDGQLTIDFEGTESGICLNSLIIYPAEERAKASEFLASLDAVLKDEFSTLSRDITQKEPSGTELLGQSDHDRGYYSALIGSDEQLRFNQILPSVGDSVSLKGGRGERPVQALMVHNLGEDALLTVTSSSLRNTTGKALAPEAEWIRYGVQQYQSHTMNHEIYELAPRFFKPVGEKGITVRRGESVLLWYQVPVTPSIRSGQYDGELTLAMHGKETRYPISLQVMDHVLPKADIAVGFFGLNPVSFGYFKLSEKTATEQAYRLKALEALADRGFTSWTGLPGGTWKTSKKFVSLEADETDWIMKKARELGFEHKVFSYAGWRVIDLDKHGPIAGMSQEKYRTKTAEVLKEHMEDENWLPVVMDLSDEATGYSQKVDRDLKRARMVEKYYPFLRRGGYSQPLKADEKGADLNLLMTDISLSSQTEEYAVLLKTKGIRWGLYNQAAKLFTNGRYAFGVGMYRAAKKGMDHQLGWSLTGSQNYPYYDLDGREFDAMMVFPRSDGGLDYALKFEWATQGMEDYRLLLLLEQLVRQGGPKAAEAAEWLVKVQAEPLDSGRSVGWLKSTLSLTRKAGGKDTSIPGPGSGAEEYARFRDKVYGYITALSR</sequence>
<dbReference type="EMBL" id="LT907975">
    <property type="protein sequence ID" value="SOB58210.1"/>
    <property type="molecule type" value="Genomic_DNA"/>
</dbReference>
<dbReference type="SUPFAM" id="SSF49785">
    <property type="entry name" value="Galactose-binding domain-like"/>
    <property type="match status" value="1"/>
</dbReference>
<proteinExistence type="predicted"/>
<dbReference type="Proteomes" id="UP000219215">
    <property type="component" value="Chromosome DPRO"/>
</dbReference>
<dbReference type="Gene3D" id="2.60.120.430">
    <property type="entry name" value="Galactose-binding lectin"/>
    <property type="match status" value="2"/>
</dbReference>
<accession>A0A2C8F6M2</accession>
<feature type="chain" id="PRO_5012654681" description="CBM-cenC domain-containing protein" evidence="1">
    <location>
        <begin position="26"/>
        <end position="1138"/>
    </location>
</feature>
<organism evidence="2 3">
    <name type="scientific">Pseudodesulfovibrio profundus</name>
    <dbReference type="NCBI Taxonomy" id="57320"/>
    <lineage>
        <taxon>Bacteria</taxon>
        <taxon>Pseudomonadati</taxon>
        <taxon>Thermodesulfobacteriota</taxon>
        <taxon>Desulfovibrionia</taxon>
        <taxon>Desulfovibrionales</taxon>
        <taxon>Desulfovibrionaceae</taxon>
    </lineage>
</organism>
<keyword evidence="1" id="KW-0732">Signal</keyword>
<evidence type="ECO:0008006" key="4">
    <source>
        <dbReference type="Google" id="ProtNLM"/>
    </source>
</evidence>
<name>A0A2C8F6M2_9BACT</name>
<dbReference type="InterPro" id="IPR008979">
    <property type="entry name" value="Galactose-bd-like_sf"/>
</dbReference>
<dbReference type="KEGG" id="pprf:DPRO_1320"/>
<keyword evidence="3" id="KW-1185">Reference proteome</keyword>
<protein>
    <recommendedName>
        <fullName evidence="4">CBM-cenC domain-containing protein</fullName>
    </recommendedName>
</protein>
<dbReference type="AlphaFoldDB" id="A0A2C8F6M2"/>
<feature type="signal peptide" evidence="1">
    <location>
        <begin position="1"/>
        <end position="25"/>
    </location>
</feature>
<evidence type="ECO:0000313" key="2">
    <source>
        <dbReference type="EMBL" id="SOB58210.1"/>
    </source>
</evidence>
<reference evidence="3" key="1">
    <citation type="submission" date="2017-09" db="EMBL/GenBank/DDBJ databases">
        <authorList>
            <person name="Regsiter A."/>
            <person name="William W."/>
        </authorList>
    </citation>
    <scope>NUCLEOTIDE SEQUENCE [LARGE SCALE GENOMIC DNA]</scope>
    <source>
        <strain evidence="3">500-1</strain>
    </source>
</reference>
<dbReference type="Gene3D" id="2.60.120.260">
    <property type="entry name" value="Galactose-binding domain-like"/>
    <property type="match status" value="1"/>
</dbReference>
<evidence type="ECO:0000313" key="3">
    <source>
        <dbReference type="Proteomes" id="UP000219215"/>
    </source>
</evidence>